<comment type="caution">
    <text evidence="1">The sequence shown here is derived from an EMBL/GenBank/DDBJ whole genome shotgun (WGS) entry which is preliminary data.</text>
</comment>
<reference evidence="1" key="1">
    <citation type="journal article" date="2023" name="bioRxiv">
        <title>Improved chromosome-level genome assembly for marigold (Tagetes erecta).</title>
        <authorList>
            <person name="Jiang F."/>
            <person name="Yuan L."/>
            <person name="Wang S."/>
            <person name="Wang H."/>
            <person name="Xu D."/>
            <person name="Wang A."/>
            <person name="Fan W."/>
        </authorList>
    </citation>
    <scope>NUCLEOTIDE SEQUENCE</scope>
    <source>
        <strain evidence="1">WSJ</strain>
        <tissue evidence="1">Leaf</tissue>
    </source>
</reference>
<evidence type="ECO:0000313" key="2">
    <source>
        <dbReference type="Proteomes" id="UP001229421"/>
    </source>
</evidence>
<keyword evidence="2" id="KW-1185">Reference proteome</keyword>
<dbReference type="AlphaFoldDB" id="A0AAD8NJH1"/>
<gene>
    <name evidence="1" type="ORF">QVD17_32775</name>
</gene>
<accession>A0AAD8NJH1</accession>
<dbReference type="EMBL" id="JAUHHV010000009">
    <property type="protein sequence ID" value="KAK1411919.1"/>
    <property type="molecule type" value="Genomic_DNA"/>
</dbReference>
<evidence type="ECO:0000313" key="1">
    <source>
        <dbReference type="EMBL" id="KAK1411919.1"/>
    </source>
</evidence>
<organism evidence="1 2">
    <name type="scientific">Tagetes erecta</name>
    <name type="common">African marigold</name>
    <dbReference type="NCBI Taxonomy" id="13708"/>
    <lineage>
        <taxon>Eukaryota</taxon>
        <taxon>Viridiplantae</taxon>
        <taxon>Streptophyta</taxon>
        <taxon>Embryophyta</taxon>
        <taxon>Tracheophyta</taxon>
        <taxon>Spermatophyta</taxon>
        <taxon>Magnoliopsida</taxon>
        <taxon>eudicotyledons</taxon>
        <taxon>Gunneridae</taxon>
        <taxon>Pentapetalae</taxon>
        <taxon>asterids</taxon>
        <taxon>campanulids</taxon>
        <taxon>Asterales</taxon>
        <taxon>Asteraceae</taxon>
        <taxon>Asteroideae</taxon>
        <taxon>Heliantheae alliance</taxon>
        <taxon>Tageteae</taxon>
        <taxon>Tagetes</taxon>
    </lineage>
</organism>
<name>A0AAD8NJH1_TARER</name>
<proteinExistence type="predicted"/>
<protein>
    <submittedName>
        <fullName evidence="1">Uncharacterized protein</fullName>
    </submittedName>
</protein>
<sequence length="79" mass="8991">MEQHICMLLDSYWYKHQILTSNPPPVSVSVSHTRHEAESGRVKKSRDEIVALMITNCRNDVEVKGLLRFWAHSVASAVS</sequence>
<dbReference type="Proteomes" id="UP001229421">
    <property type="component" value="Unassembled WGS sequence"/>
</dbReference>